<dbReference type="AlphaFoldDB" id="A0A1M4TUM7"/>
<reference evidence="1" key="1">
    <citation type="submission" date="2016-11" db="EMBL/GenBank/DDBJ databases">
        <authorList>
            <person name="Varghese N."/>
            <person name="Submissions S."/>
        </authorList>
    </citation>
    <scope>NUCLEOTIDE SEQUENCE [LARGE SCALE GENOMIC DNA]</scope>
    <source>
        <strain evidence="1">DSM 16785</strain>
    </source>
</reference>
<protein>
    <recommendedName>
        <fullName evidence="3">Phage gp6-like head-tail connector protein</fullName>
    </recommendedName>
</protein>
<organism evidence="1 2">
    <name type="scientific">Marinitoga hydrogenitolerans (strain DSM 16785 / JCM 12826 / AT1271)</name>
    <dbReference type="NCBI Taxonomy" id="1122195"/>
    <lineage>
        <taxon>Bacteria</taxon>
        <taxon>Thermotogati</taxon>
        <taxon>Thermotogota</taxon>
        <taxon>Thermotogae</taxon>
        <taxon>Petrotogales</taxon>
        <taxon>Petrotogaceae</taxon>
        <taxon>Marinitoga</taxon>
    </lineage>
</organism>
<comment type="caution">
    <text evidence="1">The sequence shown here is derived from an EMBL/GenBank/DDBJ whole genome shotgun (WGS) entry which is preliminary data.</text>
</comment>
<dbReference type="STRING" id="1122195.SAMN02745164_00511"/>
<evidence type="ECO:0008006" key="3">
    <source>
        <dbReference type="Google" id="ProtNLM"/>
    </source>
</evidence>
<keyword evidence="2" id="KW-1185">Reference proteome</keyword>
<evidence type="ECO:0000313" key="2">
    <source>
        <dbReference type="Proteomes" id="UP000184334"/>
    </source>
</evidence>
<sequence length="118" mass="13577">MVTIDNIKKIMPDEILDQLASDDVNTTDEVLQELIDNATNFINAIFLDFDENFKDEMIRNYVKKELYLNAGKIEEAQMIQESFNVAISQREKQKTSSAGKISYSSASQVFTNDELEKW</sequence>
<evidence type="ECO:0000313" key="1">
    <source>
        <dbReference type="EMBL" id="SHE48007.1"/>
    </source>
</evidence>
<dbReference type="RefSeq" id="WP_072863137.1">
    <property type="nucleotide sequence ID" value="NZ_FQUI01000005.1"/>
</dbReference>
<gene>
    <name evidence="1" type="ORF">SAMN02745164_00511</name>
</gene>
<accession>A0A1M4TUM7</accession>
<proteinExistence type="predicted"/>
<dbReference type="EMBL" id="FQUI01000005">
    <property type="protein sequence ID" value="SHE48007.1"/>
    <property type="molecule type" value="Genomic_DNA"/>
</dbReference>
<dbReference type="Proteomes" id="UP000184334">
    <property type="component" value="Unassembled WGS sequence"/>
</dbReference>
<name>A0A1M4TUM7_MARH1</name>